<protein>
    <submittedName>
        <fullName evidence="1">Uncharacterized protein</fullName>
    </submittedName>
</protein>
<accession>A0AAW4VVE4</accession>
<dbReference type="EMBL" id="JAJEPX010000016">
    <property type="protein sequence ID" value="MCC2176810.1"/>
    <property type="molecule type" value="Genomic_DNA"/>
</dbReference>
<dbReference type="Proteomes" id="UP001298753">
    <property type="component" value="Unassembled WGS sequence"/>
</dbReference>
<evidence type="ECO:0000313" key="2">
    <source>
        <dbReference type="Proteomes" id="UP001298753"/>
    </source>
</evidence>
<keyword evidence="2" id="KW-1185">Reference proteome</keyword>
<evidence type="ECO:0000313" key="1">
    <source>
        <dbReference type="EMBL" id="MCC2176810.1"/>
    </source>
</evidence>
<organism evidence="1 2">
    <name type="scientific">Agathobaculum butyriciproducens</name>
    <dbReference type="NCBI Taxonomy" id="1628085"/>
    <lineage>
        <taxon>Bacteria</taxon>
        <taxon>Bacillati</taxon>
        <taxon>Bacillota</taxon>
        <taxon>Clostridia</taxon>
        <taxon>Eubacteriales</taxon>
        <taxon>Butyricicoccaceae</taxon>
        <taxon>Agathobaculum</taxon>
    </lineage>
</organism>
<name>A0AAW4VVE4_9FIRM</name>
<reference evidence="1 2" key="1">
    <citation type="submission" date="2021-10" db="EMBL/GenBank/DDBJ databases">
        <title>Anaerobic single-cell dispensing facilitates the cultivation of human gut bacteria.</title>
        <authorList>
            <person name="Afrizal A."/>
        </authorList>
    </citation>
    <scope>NUCLEOTIDE SEQUENCE [LARGE SCALE GENOMIC DNA]</scope>
    <source>
        <strain evidence="1 2">CLA-AA-H270</strain>
    </source>
</reference>
<dbReference type="GeneID" id="98659153"/>
<proteinExistence type="predicted"/>
<dbReference type="RefSeq" id="WP_227600623.1">
    <property type="nucleotide sequence ID" value="NZ_JAJEPX010000016.1"/>
</dbReference>
<comment type="caution">
    <text evidence="1">The sequence shown here is derived from an EMBL/GenBank/DDBJ whole genome shotgun (WGS) entry which is preliminary data.</text>
</comment>
<sequence>MIVPPFSINILILSIPEFSAGNNPFCQAVSAKLHKYIAEFTASEHKSPKSLLRKARKRGKIYSGNTADMAIRNRQSYKGG</sequence>
<gene>
    <name evidence="1" type="ORF">LKD22_06675</name>
</gene>
<dbReference type="AlphaFoldDB" id="A0AAW4VVE4"/>